<dbReference type="Proteomes" id="UP001221217">
    <property type="component" value="Unassembled WGS sequence"/>
</dbReference>
<organism evidence="1 2">
    <name type="scientific">Candidatus Thalassospirochaeta sargassi</name>
    <dbReference type="NCBI Taxonomy" id="3119039"/>
    <lineage>
        <taxon>Bacteria</taxon>
        <taxon>Pseudomonadati</taxon>
        <taxon>Spirochaetota</taxon>
        <taxon>Spirochaetia</taxon>
        <taxon>Spirochaetales</taxon>
        <taxon>Spirochaetaceae</taxon>
        <taxon>Candidatus Thalassospirochaeta</taxon>
    </lineage>
</organism>
<proteinExistence type="predicted"/>
<evidence type="ECO:0000313" key="2">
    <source>
        <dbReference type="Proteomes" id="UP001221217"/>
    </source>
</evidence>
<dbReference type="EMBL" id="JAQQAL010000028">
    <property type="protein sequence ID" value="MDC7227534.1"/>
    <property type="molecule type" value="Genomic_DNA"/>
</dbReference>
<gene>
    <name evidence="1" type="ORF">PQJ61_12285</name>
</gene>
<dbReference type="AlphaFoldDB" id="A0AAJ1IDY3"/>
<protein>
    <submittedName>
        <fullName evidence="1">Uncharacterized protein</fullName>
    </submittedName>
</protein>
<comment type="caution">
    <text evidence="1">The sequence shown here is derived from an EMBL/GenBank/DDBJ whole genome shotgun (WGS) entry which is preliminary data.</text>
</comment>
<reference evidence="1 2" key="1">
    <citation type="submission" date="2022-12" db="EMBL/GenBank/DDBJ databases">
        <title>Metagenome assembled genome from gulf of manar.</title>
        <authorList>
            <person name="Kohli P."/>
            <person name="Pk S."/>
            <person name="Venkata Ramana C."/>
            <person name="Sasikala C."/>
        </authorList>
    </citation>
    <scope>NUCLEOTIDE SEQUENCE [LARGE SCALE GENOMIC DNA]</scope>
    <source>
        <strain evidence="1">JB008</strain>
    </source>
</reference>
<accession>A0AAJ1IDY3</accession>
<evidence type="ECO:0000313" key="1">
    <source>
        <dbReference type="EMBL" id="MDC7227534.1"/>
    </source>
</evidence>
<sequence length="110" mass="12744">MKDWELIYSYSRDDAMRDGVLRDVTYLAKQYGFRLNTAITETLWHIVGGDEEEIKDLLVDLWIRIKQTDGKVSMLIYDYKIGKRTVKIRSEVGPGDDAYPVLTIGTPHDF</sequence>
<name>A0AAJ1IDY3_9SPIO</name>